<gene>
    <name evidence="1" type="ORF">FME351_LOCUS16429</name>
</gene>
<organism evidence="1 2">
    <name type="scientific">Rotaria socialis</name>
    <dbReference type="NCBI Taxonomy" id="392032"/>
    <lineage>
        <taxon>Eukaryota</taxon>
        <taxon>Metazoa</taxon>
        <taxon>Spiralia</taxon>
        <taxon>Gnathifera</taxon>
        <taxon>Rotifera</taxon>
        <taxon>Eurotatoria</taxon>
        <taxon>Bdelloidea</taxon>
        <taxon>Philodinida</taxon>
        <taxon>Philodinidae</taxon>
        <taxon>Rotaria</taxon>
    </lineage>
</organism>
<protein>
    <submittedName>
        <fullName evidence="1">Uncharacterized protein</fullName>
    </submittedName>
</protein>
<accession>A0A818GPV0</accession>
<dbReference type="Proteomes" id="UP000663869">
    <property type="component" value="Unassembled WGS sequence"/>
</dbReference>
<proteinExistence type="predicted"/>
<evidence type="ECO:0000313" key="1">
    <source>
        <dbReference type="EMBL" id="CAF3495340.1"/>
    </source>
</evidence>
<sequence>MKKRKNNSNNFLIQAKIIRRSLIGDNMFDYDKEKSSTTDHAIPELDKPAPHMQLNECFNTKSKSSSESFIATINSKFLSVGSILMN</sequence>
<evidence type="ECO:0000313" key="2">
    <source>
        <dbReference type="Proteomes" id="UP000663869"/>
    </source>
</evidence>
<reference evidence="1" key="1">
    <citation type="submission" date="2021-02" db="EMBL/GenBank/DDBJ databases">
        <authorList>
            <person name="Nowell W R."/>
        </authorList>
    </citation>
    <scope>NUCLEOTIDE SEQUENCE</scope>
</reference>
<comment type="caution">
    <text evidence="1">The sequence shown here is derived from an EMBL/GenBank/DDBJ whole genome shotgun (WGS) entry which is preliminary data.</text>
</comment>
<dbReference type="EMBL" id="CAJNYU010002043">
    <property type="protein sequence ID" value="CAF3495340.1"/>
    <property type="molecule type" value="Genomic_DNA"/>
</dbReference>
<dbReference type="AlphaFoldDB" id="A0A818GPV0"/>
<name>A0A818GPV0_9BILA</name>